<gene>
    <name evidence="2" type="ORF">C1707_21170</name>
    <name evidence="3" type="ORF">CFHF_19895</name>
</gene>
<dbReference type="EMBL" id="CP026100">
    <property type="protein sequence ID" value="AYV48568.1"/>
    <property type="molecule type" value="Genomic_DNA"/>
</dbReference>
<evidence type="ECO:0000313" key="2">
    <source>
        <dbReference type="EMBL" id="AYV48568.1"/>
    </source>
</evidence>
<feature type="compositionally biased region" description="Basic and acidic residues" evidence="1">
    <location>
        <begin position="88"/>
        <end position="99"/>
    </location>
</feature>
<accession>A0A2N5CP42</accession>
<evidence type="ECO:0000313" key="5">
    <source>
        <dbReference type="Proteomes" id="UP000281192"/>
    </source>
</evidence>
<keyword evidence="5" id="KW-1185">Reference proteome</keyword>
<dbReference type="RefSeq" id="WP_101714673.1">
    <property type="nucleotide sequence ID" value="NZ_CP026100.1"/>
</dbReference>
<proteinExistence type="predicted"/>
<protein>
    <recommendedName>
        <fullName evidence="6">Cell envelope biogenesis protein TolA</fullName>
    </recommendedName>
</protein>
<feature type="region of interest" description="Disordered" evidence="1">
    <location>
        <begin position="143"/>
        <end position="163"/>
    </location>
</feature>
<evidence type="ECO:0008006" key="6">
    <source>
        <dbReference type="Google" id="ProtNLM"/>
    </source>
</evidence>
<evidence type="ECO:0000256" key="1">
    <source>
        <dbReference type="SAM" id="MobiDB-lite"/>
    </source>
</evidence>
<dbReference type="KEGG" id="cfh:C1707_21170"/>
<dbReference type="AlphaFoldDB" id="A0A2N5CP42"/>
<dbReference type="EMBL" id="PJRQ01000041">
    <property type="protein sequence ID" value="PLR08715.1"/>
    <property type="molecule type" value="Genomic_DNA"/>
</dbReference>
<dbReference type="OrthoDB" id="7478510at2"/>
<evidence type="ECO:0000313" key="3">
    <source>
        <dbReference type="EMBL" id="PLR08715.1"/>
    </source>
</evidence>
<name>A0A2N5CP42_9CAUL</name>
<feature type="region of interest" description="Disordered" evidence="1">
    <location>
        <begin position="71"/>
        <end position="119"/>
    </location>
</feature>
<dbReference type="Proteomes" id="UP000234483">
    <property type="component" value="Unassembled WGS sequence"/>
</dbReference>
<dbReference type="Proteomes" id="UP000281192">
    <property type="component" value="Chromosome"/>
</dbReference>
<reference evidence="2 5" key="2">
    <citation type="submission" date="2018-01" db="EMBL/GenBank/DDBJ databases">
        <title>Complete genome sequence of Caulobacter flavus RHGG3.</title>
        <authorList>
            <person name="Yang E."/>
        </authorList>
    </citation>
    <scope>NUCLEOTIDE SEQUENCE [LARGE SCALE GENOMIC DNA]</scope>
    <source>
        <strain evidence="2 5">RHGG3</strain>
    </source>
</reference>
<reference evidence="3 4" key="1">
    <citation type="submission" date="2017-12" db="EMBL/GenBank/DDBJ databases">
        <title>The genome sequence of Caulobacter flavus CGMCC1 15093.</title>
        <authorList>
            <person name="Gao J."/>
            <person name="Mao X."/>
            <person name="Sun J."/>
        </authorList>
    </citation>
    <scope>NUCLEOTIDE SEQUENCE [LARGE SCALE GENOMIC DNA]</scope>
    <source>
        <strain evidence="3 4">CGMCC1 15093</strain>
    </source>
</reference>
<evidence type="ECO:0000313" key="4">
    <source>
        <dbReference type="Proteomes" id="UP000234483"/>
    </source>
</evidence>
<organism evidence="3 4">
    <name type="scientific">Caulobacter flavus</name>
    <dbReference type="NCBI Taxonomy" id="1679497"/>
    <lineage>
        <taxon>Bacteria</taxon>
        <taxon>Pseudomonadati</taxon>
        <taxon>Pseudomonadota</taxon>
        <taxon>Alphaproteobacteria</taxon>
        <taxon>Caulobacterales</taxon>
        <taxon>Caulobacteraceae</taxon>
        <taxon>Caulobacter</taxon>
    </lineage>
</organism>
<sequence length="182" mass="19930">MAKPSKLRLKVFGAQFGFHDTIVAAPSQKAALEAWGIRQNLFAEGSAKIIDDPDAVAAALAHPEVPLRRAVGSKDPFSLEPGLPDVPDAPKPKKADLKLVPKAKARQPERPPPNRAELSAAEKALAAINQQRIDEEAQFQARREALEREETASRQRWSRDRKAAEAALDKARRAYREAGGET</sequence>